<dbReference type="EMBL" id="GG662699">
    <property type="protein sequence ID" value="EAR96094.1"/>
    <property type="molecule type" value="Genomic_DNA"/>
</dbReference>
<proteinExistence type="predicted"/>
<keyword evidence="3" id="KW-1185">Reference proteome</keyword>
<accession>I7MEC9</accession>
<dbReference type="RefSeq" id="XP_001016339.1">
    <property type="nucleotide sequence ID" value="XM_001016339.1"/>
</dbReference>
<protein>
    <submittedName>
        <fullName evidence="2">Zinc finger, C2H2 type family protein</fullName>
    </submittedName>
</protein>
<evidence type="ECO:0000313" key="3">
    <source>
        <dbReference type="Proteomes" id="UP000009168"/>
    </source>
</evidence>
<reference evidence="3" key="1">
    <citation type="journal article" date="2006" name="PLoS Biol.">
        <title>Macronuclear genome sequence of the ciliate Tetrahymena thermophila, a model eukaryote.</title>
        <authorList>
            <person name="Eisen J.A."/>
            <person name="Coyne R.S."/>
            <person name="Wu M."/>
            <person name="Wu D."/>
            <person name="Thiagarajan M."/>
            <person name="Wortman J.R."/>
            <person name="Badger J.H."/>
            <person name="Ren Q."/>
            <person name="Amedeo P."/>
            <person name="Jones K.M."/>
            <person name="Tallon L.J."/>
            <person name="Delcher A.L."/>
            <person name="Salzberg S.L."/>
            <person name="Silva J.C."/>
            <person name="Haas B.J."/>
            <person name="Majoros W.H."/>
            <person name="Farzad M."/>
            <person name="Carlton J.M."/>
            <person name="Smith R.K. Jr."/>
            <person name="Garg J."/>
            <person name="Pearlman R.E."/>
            <person name="Karrer K.M."/>
            <person name="Sun L."/>
            <person name="Manning G."/>
            <person name="Elde N.C."/>
            <person name="Turkewitz A.P."/>
            <person name="Asai D.J."/>
            <person name="Wilkes D.E."/>
            <person name="Wang Y."/>
            <person name="Cai H."/>
            <person name="Collins K."/>
            <person name="Stewart B.A."/>
            <person name="Lee S.R."/>
            <person name="Wilamowska K."/>
            <person name="Weinberg Z."/>
            <person name="Ruzzo W.L."/>
            <person name="Wloga D."/>
            <person name="Gaertig J."/>
            <person name="Frankel J."/>
            <person name="Tsao C.-C."/>
            <person name="Gorovsky M.A."/>
            <person name="Keeling P.J."/>
            <person name="Waller R.F."/>
            <person name="Patron N.J."/>
            <person name="Cherry J.M."/>
            <person name="Stover N.A."/>
            <person name="Krieger C.J."/>
            <person name="del Toro C."/>
            <person name="Ryder H.F."/>
            <person name="Williamson S.C."/>
            <person name="Barbeau R.A."/>
            <person name="Hamilton E.P."/>
            <person name="Orias E."/>
        </authorList>
    </citation>
    <scope>NUCLEOTIDE SEQUENCE [LARGE SCALE GENOMIC DNA]</scope>
    <source>
        <strain evidence="3">SB210</strain>
    </source>
</reference>
<dbReference type="AlphaFoldDB" id="I7MEC9"/>
<evidence type="ECO:0000313" key="2">
    <source>
        <dbReference type="EMBL" id="EAR96094.1"/>
    </source>
</evidence>
<evidence type="ECO:0000259" key="1">
    <source>
        <dbReference type="PROSITE" id="PS00028"/>
    </source>
</evidence>
<sequence>MPIQQSLHINQTILSEDQQKLYQSPSYQQIEVNNQQQNQQIENQTLSQRQLENGILLNYQQQPHNNQSNQIHSNSISNQNKIQGQLENHYIKPIQLQNNLNYPKKNTCKKCDIACKNLSGLYNHVRTYHKSYNIQDFALEPAQKRGRPKKVLN</sequence>
<name>I7MEC9_TETTS</name>
<feature type="domain" description="C2H2-type" evidence="1">
    <location>
        <begin position="108"/>
        <end position="129"/>
    </location>
</feature>
<dbReference type="InterPro" id="IPR013087">
    <property type="entry name" value="Znf_C2H2_type"/>
</dbReference>
<dbReference type="KEGG" id="tet:TTHERM_00128580"/>
<dbReference type="InParanoid" id="I7MEC9"/>
<dbReference type="GeneID" id="7832316"/>
<dbReference type="Proteomes" id="UP000009168">
    <property type="component" value="Unassembled WGS sequence"/>
</dbReference>
<gene>
    <name evidence="2" type="ORF">TTHERM_00128580</name>
</gene>
<dbReference type="HOGENOM" id="CLU_1716919_0_0_1"/>
<dbReference type="PROSITE" id="PS00028">
    <property type="entry name" value="ZINC_FINGER_C2H2_1"/>
    <property type="match status" value="1"/>
</dbReference>
<organism evidence="2 3">
    <name type="scientific">Tetrahymena thermophila (strain SB210)</name>
    <dbReference type="NCBI Taxonomy" id="312017"/>
    <lineage>
        <taxon>Eukaryota</taxon>
        <taxon>Sar</taxon>
        <taxon>Alveolata</taxon>
        <taxon>Ciliophora</taxon>
        <taxon>Intramacronucleata</taxon>
        <taxon>Oligohymenophorea</taxon>
        <taxon>Hymenostomatida</taxon>
        <taxon>Tetrahymenina</taxon>
        <taxon>Tetrahymenidae</taxon>
        <taxon>Tetrahymena</taxon>
    </lineage>
</organism>